<evidence type="ECO:0000313" key="2">
    <source>
        <dbReference type="Proteomes" id="UP000077926"/>
    </source>
</evidence>
<dbReference type="STRING" id="264697.ABE28_009135"/>
<sequence>MTQINLLGFNGPAPHSIIYWQQGGEDQSKTVCYTPDEEKWALDRFHTAGDYYYKTYDKAVVDYGDEVVDYPHSLRKGA</sequence>
<dbReference type="OrthoDB" id="2366255at2"/>
<proteinExistence type="predicted"/>
<reference evidence="1 2" key="1">
    <citation type="submission" date="2016-08" db="EMBL/GenBank/DDBJ databases">
        <title>Complete genome sequence of Bacillus muralis G25-68, a strain with toxicity to nematodes.</title>
        <authorList>
            <person name="Zheng Z."/>
        </authorList>
    </citation>
    <scope>NUCLEOTIDE SEQUENCE [LARGE SCALE GENOMIC DNA]</scope>
    <source>
        <strain evidence="1 2">G25-68</strain>
    </source>
</reference>
<evidence type="ECO:0000313" key="1">
    <source>
        <dbReference type="EMBL" id="AOH54515.1"/>
    </source>
</evidence>
<name>A0A1B3XMS8_9BACI</name>
<gene>
    <name evidence="1" type="ORF">ABE28_009135</name>
</gene>
<accession>A0A1B3XMS8</accession>
<dbReference type="Proteomes" id="UP000077926">
    <property type="component" value="Chromosome"/>
</dbReference>
<keyword evidence="2" id="KW-1185">Reference proteome</keyword>
<protein>
    <submittedName>
        <fullName evidence="1">Uncharacterized protein</fullName>
    </submittedName>
</protein>
<dbReference type="RefSeq" id="WP_064465782.1">
    <property type="nucleotide sequence ID" value="NZ_CP017080.1"/>
</dbReference>
<dbReference type="EMBL" id="CP017080">
    <property type="protein sequence ID" value="AOH54515.1"/>
    <property type="molecule type" value="Genomic_DNA"/>
</dbReference>
<dbReference type="KEGG" id="bmur:ABE28_009135"/>
<dbReference type="AlphaFoldDB" id="A0A1B3XMS8"/>
<organism evidence="1 2">
    <name type="scientific">Peribacillus muralis</name>
    <dbReference type="NCBI Taxonomy" id="264697"/>
    <lineage>
        <taxon>Bacteria</taxon>
        <taxon>Bacillati</taxon>
        <taxon>Bacillota</taxon>
        <taxon>Bacilli</taxon>
        <taxon>Bacillales</taxon>
        <taxon>Bacillaceae</taxon>
        <taxon>Peribacillus</taxon>
    </lineage>
</organism>